<dbReference type="Pfam" id="PF00196">
    <property type="entry name" value="GerE"/>
    <property type="match status" value="1"/>
</dbReference>
<dbReference type="Pfam" id="PF00072">
    <property type="entry name" value="Response_reg"/>
    <property type="match status" value="1"/>
</dbReference>
<dbReference type="CDD" id="cd06170">
    <property type="entry name" value="LuxR_C_like"/>
    <property type="match status" value="1"/>
</dbReference>
<dbReference type="PANTHER" id="PTHR43214">
    <property type="entry name" value="TWO-COMPONENT RESPONSE REGULATOR"/>
    <property type="match status" value="1"/>
</dbReference>
<dbReference type="InterPro" id="IPR011006">
    <property type="entry name" value="CheY-like_superfamily"/>
</dbReference>
<evidence type="ECO:0000256" key="5">
    <source>
        <dbReference type="PROSITE-ProRule" id="PRU00169"/>
    </source>
</evidence>
<evidence type="ECO:0000313" key="9">
    <source>
        <dbReference type="Proteomes" id="UP000500961"/>
    </source>
</evidence>
<dbReference type="PROSITE" id="PS50110">
    <property type="entry name" value="RESPONSE_REGULATORY"/>
    <property type="match status" value="1"/>
</dbReference>
<dbReference type="InterPro" id="IPR058245">
    <property type="entry name" value="NreC/VraR/RcsB-like_REC"/>
</dbReference>
<accession>A0A7D4BDA6</accession>
<dbReference type="SMART" id="SM00421">
    <property type="entry name" value="HTH_LUXR"/>
    <property type="match status" value="1"/>
</dbReference>
<dbReference type="GO" id="GO:0006355">
    <property type="term" value="P:regulation of DNA-templated transcription"/>
    <property type="evidence" value="ECO:0007669"/>
    <property type="project" value="InterPro"/>
</dbReference>
<dbReference type="InterPro" id="IPR016032">
    <property type="entry name" value="Sig_transdc_resp-reg_C-effctor"/>
</dbReference>
<evidence type="ECO:0000256" key="4">
    <source>
        <dbReference type="ARBA" id="ARBA00023163"/>
    </source>
</evidence>
<evidence type="ECO:0000256" key="2">
    <source>
        <dbReference type="ARBA" id="ARBA00023015"/>
    </source>
</evidence>
<evidence type="ECO:0000259" key="7">
    <source>
        <dbReference type="PROSITE" id="PS50110"/>
    </source>
</evidence>
<evidence type="ECO:0000256" key="1">
    <source>
        <dbReference type="ARBA" id="ARBA00022553"/>
    </source>
</evidence>
<dbReference type="KEGG" id="ttz:FHG85_02290"/>
<keyword evidence="9" id="KW-1185">Reference proteome</keyword>
<gene>
    <name evidence="8" type="ORF">FHG85_02290</name>
</gene>
<feature type="domain" description="HTH luxR-type" evidence="6">
    <location>
        <begin position="150"/>
        <end position="215"/>
    </location>
</feature>
<dbReference type="PROSITE" id="PS00622">
    <property type="entry name" value="HTH_LUXR_1"/>
    <property type="match status" value="1"/>
</dbReference>
<dbReference type="SUPFAM" id="SSF52172">
    <property type="entry name" value="CheY-like"/>
    <property type="match status" value="1"/>
</dbReference>
<name>A0A7D4BDA6_9BACT</name>
<proteinExistence type="predicted"/>
<dbReference type="Gene3D" id="3.40.50.2300">
    <property type="match status" value="1"/>
</dbReference>
<dbReference type="Proteomes" id="UP000500961">
    <property type="component" value="Chromosome"/>
</dbReference>
<keyword evidence="2" id="KW-0805">Transcription regulation</keyword>
<keyword evidence="3" id="KW-0238">DNA-binding</keyword>
<dbReference type="SUPFAM" id="SSF46894">
    <property type="entry name" value="C-terminal effector domain of the bipartite response regulators"/>
    <property type="match status" value="1"/>
</dbReference>
<reference evidence="8 9" key="1">
    <citation type="submission" date="2019-07" db="EMBL/GenBank/DDBJ databases">
        <title>Thalassofilum flectens gen. nov., sp. nov., a novel moderate thermophilic anaerobe from a shallow sea hot spring in Kunashir Island (Russia), representing a new family in the order Bacteroidales, and proposal of Thalassofilacea fam. nov.</title>
        <authorList>
            <person name="Kochetkova T.V."/>
            <person name="Podosokorskaya O.A."/>
            <person name="Novikov A."/>
            <person name="Elcheninov A.G."/>
            <person name="Toshchakov S.V."/>
            <person name="Kublanov I.V."/>
        </authorList>
    </citation>
    <scope>NUCLEOTIDE SEQUENCE [LARGE SCALE GENOMIC DNA]</scope>
    <source>
        <strain evidence="8 9">38-H</strain>
    </source>
</reference>
<keyword evidence="1 5" id="KW-0597">Phosphoprotein</keyword>
<protein>
    <submittedName>
        <fullName evidence="8">Response regulator transcription factor</fullName>
    </submittedName>
</protein>
<evidence type="ECO:0000313" key="8">
    <source>
        <dbReference type="EMBL" id="QKG79138.1"/>
    </source>
</evidence>
<dbReference type="AlphaFoldDB" id="A0A7D4BDA6"/>
<feature type="modified residue" description="4-aspartylphosphate" evidence="5">
    <location>
        <position position="56"/>
    </location>
</feature>
<dbReference type="PRINTS" id="PR00038">
    <property type="entry name" value="HTHLUXR"/>
</dbReference>
<dbReference type="InterPro" id="IPR039420">
    <property type="entry name" value="WalR-like"/>
</dbReference>
<dbReference type="GO" id="GO:0000160">
    <property type="term" value="P:phosphorelay signal transduction system"/>
    <property type="evidence" value="ECO:0007669"/>
    <property type="project" value="InterPro"/>
</dbReference>
<dbReference type="InterPro" id="IPR000792">
    <property type="entry name" value="Tscrpt_reg_LuxR_C"/>
</dbReference>
<evidence type="ECO:0000256" key="3">
    <source>
        <dbReference type="ARBA" id="ARBA00023125"/>
    </source>
</evidence>
<sequence length="219" mass="25110">MDKIRVALVEDHQLVRDGIRLLLTDLPNIEVVAEADCAKKLLNVIKDVNPDVMLVDISLPEMSGVELTNVITSNHPDIKVIILSMHIEQEYIFNSLRNGAKGYLHKSISRDELIEAIEEVYNGGEYFSKEVSGIILKNYLRRIKNPDRVEEYENKKLTPREMEILKMVAQGYSNQLIAEKLFISVRTVESHKNHIMQKLELTTVVDLVKYAIKNKIIDL</sequence>
<dbReference type="CDD" id="cd17535">
    <property type="entry name" value="REC_NarL-like"/>
    <property type="match status" value="1"/>
</dbReference>
<dbReference type="InterPro" id="IPR001789">
    <property type="entry name" value="Sig_transdc_resp-reg_receiver"/>
</dbReference>
<keyword evidence="4" id="KW-0804">Transcription</keyword>
<dbReference type="PANTHER" id="PTHR43214:SF41">
    <property type="entry name" value="NITRATE_NITRITE RESPONSE REGULATOR PROTEIN NARP"/>
    <property type="match status" value="1"/>
</dbReference>
<dbReference type="GO" id="GO:0003677">
    <property type="term" value="F:DNA binding"/>
    <property type="evidence" value="ECO:0007669"/>
    <property type="project" value="UniProtKB-KW"/>
</dbReference>
<dbReference type="SMART" id="SM00448">
    <property type="entry name" value="REC"/>
    <property type="match status" value="1"/>
</dbReference>
<dbReference type="PROSITE" id="PS50043">
    <property type="entry name" value="HTH_LUXR_2"/>
    <property type="match status" value="1"/>
</dbReference>
<dbReference type="RefSeq" id="WP_173072655.1">
    <property type="nucleotide sequence ID" value="NZ_CP041345.1"/>
</dbReference>
<organism evidence="8 9">
    <name type="scientific">Tenuifilum thalassicum</name>
    <dbReference type="NCBI Taxonomy" id="2590900"/>
    <lineage>
        <taxon>Bacteria</taxon>
        <taxon>Pseudomonadati</taxon>
        <taxon>Bacteroidota</taxon>
        <taxon>Bacteroidia</taxon>
        <taxon>Bacteroidales</taxon>
        <taxon>Tenuifilaceae</taxon>
        <taxon>Tenuifilum</taxon>
    </lineage>
</organism>
<feature type="domain" description="Response regulatory" evidence="7">
    <location>
        <begin position="5"/>
        <end position="121"/>
    </location>
</feature>
<evidence type="ECO:0000259" key="6">
    <source>
        <dbReference type="PROSITE" id="PS50043"/>
    </source>
</evidence>
<dbReference type="EMBL" id="CP041345">
    <property type="protein sequence ID" value="QKG79138.1"/>
    <property type="molecule type" value="Genomic_DNA"/>
</dbReference>